<keyword evidence="2" id="KW-1185">Reference proteome</keyword>
<dbReference type="OrthoDB" id="242944at2759"/>
<sequence length="290" mass="31110">MYRLVASATGTACRQRAAWATAVHAPLCTARRAYYWPYNEDFVPAGAATSSFQSSGVPSVRARIVREYALGPLFGARTPCCRLGFAQPARALLPHKAALRAQLAALLSCDPADLRLGDLEQTKEMLLHREALAEAPRLADGAGTKDAAARRRRQYAREPVVAHTVVAVYYAPNGRSAAVAEDEAEEEELLAMGLYIQDALASAAAAGETAPPAAAALQRLGVVHCEVPLVDSSDYVFDELHGEAVDEGLTARVWERWERRLAQMDELHAAATDREKAATTAATATSTAPQ</sequence>
<dbReference type="AlphaFoldDB" id="S9U8A3"/>
<evidence type="ECO:0000313" key="1">
    <source>
        <dbReference type="EMBL" id="EPY26972.1"/>
    </source>
</evidence>
<gene>
    <name evidence="1" type="ORF">STCU_05986</name>
</gene>
<dbReference type="EMBL" id="ATMH01005986">
    <property type="protein sequence ID" value="EPY26972.1"/>
    <property type="molecule type" value="Genomic_DNA"/>
</dbReference>
<name>S9U8A3_9TRYP</name>
<evidence type="ECO:0000313" key="2">
    <source>
        <dbReference type="Proteomes" id="UP000015354"/>
    </source>
</evidence>
<proteinExistence type="predicted"/>
<reference evidence="1 2" key="1">
    <citation type="journal article" date="2013" name="PLoS ONE">
        <title>Predicting the Proteins of Angomonas deanei, Strigomonas culicis and Their Respective Endosymbionts Reveals New Aspects of the Trypanosomatidae Family.</title>
        <authorList>
            <person name="Motta M.C."/>
            <person name="Martins A.C."/>
            <person name="de Souza S.S."/>
            <person name="Catta-Preta C.M."/>
            <person name="Silva R."/>
            <person name="Klein C.C."/>
            <person name="de Almeida L.G."/>
            <person name="de Lima Cunha O."/>
            <person name="Ciapina L.P."/>
            <person name="Brocchi M."/>
            <person name="Colabardini A.C."/>
            <person name="de Araujo Lima B."/>
            <person name="Machado C.R."/>
            <person name="de Almeida Soares C.M."/>
            <person name="Probst C.M."/>
            <person name="de Menezes C.B."/>
            <person name="Thompson C.E."/>
            <person name="Bartholomeu D.C."/>
            <person name="Gradia D.F."/>
            <person name="Pavoni D.P."/>
            <person name="Grisard E.C."/>
            <person name="Fantinatti-Garboggini F."/>
            <person name="Marchini F.K."/>
            <person name="Rodrigues-Luiz G.F."/>
            <person name="Wagner G."/>
            <person name="Goldman G.H."/>
            <person name="Fietto J.L."/>
            <person name="Elias M.C."/>
            <person name="Goldman M.H."/>
            <person name="Sagot M.F."/>
            <person name="Pereira M."/>
            <person name="Stoco P.H."/>
            <person name="de Mendonca-Neto R.P."/>
            <person name="Teixeira S.M."/>
            <person name="Maciel T.E."/>
            <person name="de Oliveira Mendes T.A."/>
            <person name="Urmenyi T.P."/>
            <person name="de Souza W."/>
            <person name="Schenkman S."/>
            <person name="de Vasconcelos A.T."/>
        </authorList>
    </citation>
    <scope>NUCLEOTIDE SEQUENCE [LARGE SCALE GENOMIC DNA]</scope>
</reference>
<organism evidence="1 2">
    <name type="scientific">Strigomonas culicis</name>
    <dbReference type="NCBI Taxonomy" id="28005"/>
    <lineage>
        <taxon>Eukaryota</taxon>
        <taxon>Discoba</taxon>
        <taxon>Euglenozoa</taxon>
        <taxon>Kinetoplastea</taxon>
        <taxon>Metakinetoplastina</taxon>
        <taxon>Trypanosomatida</taxon>
        <taxon>Trypanosomatidae</taxon>
        <taxon>Strigomonadinae</taxon>
        <taxon>Strigomonas</taxon>
    </lineage>
</organism>
<accession>S9U8A3</accession>
<comment type="caution">
    <text evidence="1">The sequence shown here is derived from an EMBL/GenBank/DDBJ whole genome shotgun (WGS) entry which is preliminary data.</text>
</comment>
<dbReference type="Proteomes" id="UP000015354">
    <property type="component" value="Unassembled WGS sequence"/>
</dbReference>
<protein>
    <submittedName>
        <fullName evidence="1">Uncharacterized protein</fullName>
    </submittedName>
</protein>